<evidence type="ECO:0000313" key="8">
    <source>
        <dbReference type="EMBL" id="ORX53222.1"/>
    </source>
</evidence>
<evidence type="ECO:0000256" key="6">
    <source>
        <dbReference type="ARBA" id="ARBA00023136"/>
    </source>
</evidence>
<accession>A0A1X2GGQ3</accession>
<dbReference type="Gene3D" id="1.20.1280.290">
    <property type="match status" value="2"/>
</dbReference>
<keyword evidence="4" id="KW-0677">Repeat</keyword>
<sequence length="215" mass="24490">MLLDFFSDVLGWTYAISLGFFLYPQILWNWQRRSVRGLSIDFLTYSFVGFLCYSVFTLTFYLNNEIQEEYKRRHASENLVRFNDVIFALHGAVASLVLIIQTQVYRGSAQHLSTMAAFVTWLSILGGILVAASVHYGNGEWIHLIYYLSAVKLAFDTIQYLPQAWLNYKRKSTRALSCSLITLTLVGGLCSIAQLVLDAYIERDWSGIQGDAVKL</sequence>
<protein>
    <recommendedName>
        <fullName evidence="10">PQ-loop-domain-containing protein</fullName>
    </recommendedName>
</protein>
<name>A0A1X2GGQ3_9FUNG</name>
<dbReference type="InterPro" id="IPR006603">
    <property type="entry name" value="PQ-loop_rpt"/>
</dbReference>
<evidence type="ECO:0000256" key="1">
    <source>
        <dbReference type="ARBA" id="ARBA00004127"/>
    </source>
</evidence>
<feature type="transmembrane region" description="Helical" evidence="7">
    <location>
        <begin position="174"/>
        <end position="197"/>
    </location>
</feature>
<evidence type="ECO:0000256" key="3">
    <source>
        <dbReference type="ARBA" id="ARBA00022692"/>
    </source>
</evidence>
<organism evidence="8 9">
    <name type="scientific">Hesseltinella vesiculosa</name>
    <dbReference type="NCBI Taxonomy" id="101127"/>
    <lineage>
        <taxon>Eukaryota</taxon>
        <taxon>Fungi</taxon>
        <taxon>Fungi incertae sedis</taxon>
        <taxon>Mucoromycota</taxon>
        <taxon>Mucoromycotina</taxon>
        <taxon>Mucoromycetes</taxon>
        <taxon>Mucorales</taxon>
        <taxon>Cunninghamellaceae</taxon>
        <taxon>Hesseltinella</taxon>
    </lineage>
</organism>
<dbReference type="SMART" id="SM00679">
    <property type="entry name" value="CTNS"/>
    <property type="match status" value="2"/>
</dbReference>
<dbReference type="AlphaFoldDB" id="A0A1X2GGQ3"/>
<proteinExistence type="predicted"/>
<keyword evidence="9" id="KW-1185">Reference proteome</keyword>
<evidence type="ECO:0000313" key="9">
    <source>
        <dbReference type="Proteomes" id="UP000242146"/>
    </source>
</evidence>
<keyword evidence="5 7" id="KW-1133">Transmembrane helix</keyword>
<keyword evidence="2" id="KW-0813">Transport</keyword>
<evidence type="ECO:0000256" key="4">
    <source>
        <dbReference type="ARBA" id="ARBA00022737"/>
    </source>
</evidence>
<evidence type="ECO:0000256" key="2">
    <source>
        <dbReference type="ARBA" id="ARBA00022448"/>
    </source>
</evidence>
<dbReference type="PANTHER" id="PTHR13131:SF5">
    <property type="entry name" value="CYSTINOSIN"/>
    <property type="match status" value="1"/>
</dbReference>
<reference evidence="8 9" key="1">
    <citation type="submission" date="2016-07" db="EMBL/GenBank/DDBJ databases">
        <title>Pervasive Adenine N6-methylation of Active Genes in Fungi.</title>
        <authorList>
            <consortium name="DOE Joint Genome Institute"/>
            <person name="Mondo S.J."/>
            <person name="Dannebaum R.O."/>
            <person name="Kuo R.C."/>
            <person name="Labutti K."/>
            <person name="Haridas S."/>
            <person name="Kuo A."/>
            <person name="Salamov A."/>
            <person name="Ahrendt S.R."/>
            <person name="Lipzen A."/>
            <person name="Sullivan W."/>
            <person name="Andreopoulos W.B."/>
            <person name="Clum A."/>
            <person name="Lindquist E."/>
            <person name="Daum C."/>
            <person name="Ramamoorthy G.K."/>
            <person name="Gryganskyi A."/>
            <person name="Culley D."/>
            <person name="Magnuson J.K."/>
            <person name="James T.Y."/>
            <person name="O'Malley M.A."/>
            <person name="Stajich J.E."/>
            <person name="Spatafora J.W."/>
            <person name="Visel A."/>
            <person name="Grigoriev I.V."/>
        </authorList>
    </citation>
    <scope>NUCLEOTIDE SEQUENCE [LARGE SCALE GENOMIC DNA]</scope>
    <source>
        <strain evidence="8 9">NRRL 3301</strain>
    </source>
</reference>
<feature type="transmembrane region" description="Helical" evidence="7">
    <location>
        <begin position="12"/>
        <end position="30"/>
    </location>
</feature>
<dbReference type="GO" id="GO:0005774">
    <property type="term" value="C:vacuolar membrane"/>
    <property type="evidence" value="ECO:0007669"/>
    <property type="project" value="TreeGrafter"/>
</dbReference>
<keyword evidence="3 7" id="KW-0812">Transmembrane</keyword>
<evidence type="ECO:0000256" key="7">
    <source>
        <dbReference type="SAM" id="Phobius"/>
    </source>
</evidence>
<dbReference type="EMBL" id="MCGT01000016">
    <property type="protein sequence ID" value="ORX53222.1"/>
    <property type="molecule type" value="Genomic_DNA"/>
</dbReference>
<dbReference type="Proteomes" id="UP000242146">
    <property type="component" value="Unassembled WGS sequence"/>
</dbReference>
<comment type="subcellular location">
    <subcellularLocation>
        <location evidence="1">Endomembrane system</location>
        <topology evidence="1">Multi-pass membrane protein</topology>
    </subcellularLocation>
</comment>
<dbReference type="Pfam" id="PF04193">
    <property type="entry name" value="PQ-loop"/>
    <property type="match status" value="2"/>
</dbReference>
<dbReference type="GO" id="GO:0000324">
    <property type="term" value="C:fungal-type vacuole"/>
    <property type="evidence" value="ECO:0007669"/>
    <property type="project" value="TreeGrafter"/>
</dbReference>
<gene>
    <name evidence="8" type="ORF">DM01DRAFT_257211</name>
</gene>
<feature type="transmembrane region" description="Helical" evidence="7">
    <location>
        <begin position="82"/>
        <end position="100"/>
    </location>
</feature>
<feature type="transmembrane region" description="Helical" evidence="7">
    <location>
        <begin position="112"/>
        <end position="132"/>
    </location>
</feature>
<dbReference type="GO" id="GO:0012505">
    <property type="term" value="C:endomembrane system"/>
    <property type="evidence" value="ECO:0007669"/>
    <property type="project" value="UniProtKB-SubCell"/>
</dbReference>
<evidence type="ECO:0000256" key="5">
    <source>
        <dbReference type="ARBA" id="ARBA00022989"/>
    </source>
</evidence>
<feature type="transmembrane region" description="Helical" evidence="7">
    <location>
        <begin position="42"/>
        <end position="62"/>
    </location>
</feature>
<dbReference type="InterPro" id="IPR005282">
    <property type="entry name" value="LC_transporter"/>
</dbReference>
<dbReference type="OrthoDB" id="75720at2759"/>
<dbReference type="GO" id="GO:0015184">
    <property type="term" value="F:L-cystine transmembrane transporter activity"/>
    <property type="evidence" value="ECO:0007669"/>
    <property type="project" value="TreeGrafter"/>
</dbReference>
<keyword evidence="6 7" id="KW-0472">Membrane</keyword>
<comment type="caution">
    <text evidence="8">The sequence shown here is derived from an EMBL/GenBank/DDBJ whole genome shotgun (WGS) entry which is preliminary data.</text>
</comment>
<evidence type="ECO:0008006" key="10">
    <source>
        <dbReference type="Google" id="ProtNLM"/>
    </source>
</evidence>
<dbReference type="PANTHER" id="PTHR13131">
    <property type="entry name" value="CYSTINOSIN"/>
    <property type="match status" value="1"/>
</dbReference>